<evidence type="ECO:0000313" key="1">
    <source>
        <dbReference type="EMBL" id="OPH61783.1"/>
    </source>
</evidence>
<keyword evidence="2" id="KW-1185">Reference proteome</keyword>
<gene>
    <name evidence="1" type="ORF">BC351_00655</name>
</gene>
<organism evidence="1 2">
    <name type="scientific">Paenibacillus ferrarius</name>
    <dbReference type="NCBI Taxonomy" id="1469647"/>
    <lineage>
        <taxon>Bacteria</taxon>
        <taxon>Bacillati</taxon>
        <taxon>Bacillota</taxon>
        <taxon>Bacilli</taxon>
        <taxon>Bacillales</taxon>
        <taxon>Paenibacillaceae</taxon>
        <taxon>Paenibacillus</taxon>
    </lineage>
</organism>
<dbReference type="STRING" id="1469647.BC351_00655"/>
<dbReference type="RefSeq" id="WP_079408782.1">
    <property type="nucleotide sequence ID" value="NZ_MBTG01000001.1"/>
</dbReference>
<name>A0A1V4HTF5_9BACL</name>
<dbReference type="Proteomes" id="UP000190626">
    <property type="component" value="Unassembled WGS sequence"/>
</dbReference>
<comment type="caution">
    <text evidence="1">The sequence shown here is derived from an EMBL/GenBank/DDBJ whole genome shotgun (WGS) entry which is preliminary data.</text>
</comment>
<proteinExistence type="predicted"/>
<dbReference type="AlphaFoldDB" id="A0A1V4HTF5"/>
<dbReference type="OrthoDB" id="3035726at2"/>
<evidence type="ECO:0000313" key="2">
    <source>
        <dbReference type="Proteomes" id="UP000190626"/>
    </source>
</evidence>
<reference evidence="2" key="1">
    <citation type="submission" date="2016-07" db="EMBL/GenBank/DDBJ databases">
        <authorList>
            <person name="Florea S."/>
            <person name="Webb J.S."/>
            <person name="Jaromczyk J."/>
            <person name="Schardl C.L."/>
        </authorList>
    </citation>
    <scope>NUCLEOTIDE SEQUENCE [LARGE SCALE GENOMIC DNA]</scope>
    <source>
        <strain evidence="2">CY1</strain>
    </source>
</reference>
<protein>
    <submittedName>
        <fullName evidence="1">Uncharacterized protein</fullName>
    </submittedName>
</protein>
<dbReference type="EMBL" id="MBTG01000001">
    <property type="protein sequence ID" value="OPH61783.1"/>
    <property type="molecule type" value="Genomic_DNA"/>
</dbReference>
<accession>A0A1V4HTF5</accession>
<sequence>MKFFLDGDLNQLAIQKNCLETQCKGFKLNFESGFPPCLDSQEEYDRAVSCIWMDKVEGWWNYKRDLIYSGHCTEEKFYEVLRARNSNRN</sequence>